<comment type="subcellular location">
    <subcellularLocation>
        <location evidence="1">Cell inner membrane</location>
        <topology evidence="1">Single-pass membrane protein</topology>
    </subcellularLocation>
</comment>
<evidence type="ECO:0000256" key="6">
    <source>
        <dbReference type="ARBA" id="ARBA00022960"/>
    </source>
</evidence>
<dbReference type="OrthoDB" id="7068713at2"/>
<keyword evidence="7 14" id="KW-1133">Transmembrane helix</keyword>
<comment type="similarity">
    <text evidence="10">Belongs to the ZapG family.</text>
</comment>
<evidence type="ECO:0000256" key="9">
    <source>
        <dbReference type="ARBA" id="ARBA00023306"/>
    </source>
</evidence>
<dbReference type="EMBL" id="SNYK01000003">
    <property type="protein sequence ID" value="TDQ39026.1"/>
    <property type="molecule type" value="Genomic_DNA"/>
</dbReference>
<evidence type="ECO:0000256" key="10">
    <source>
        <dbReference type="ARBA" id="ARBA00035657"/>
    </source>
</evidence>
<dbReference type="RefSeq" id="WP_101497670.1">
    <property type="nucleotide sequence ID" value="NZ_LNJZ01000009.1"/>
</dbReference>
<keyword evidence="8 14" id="KW-0472">Membrane</keyword>
<dbReference type="Pfam" id="PF06295">
    <property type="entry name" value="ZapG-like"/>
    <property type="match status" value="1"/>
</dbReference>
<dbReference type="AlphaFoldDB" id="A0A4R6U051"/>
<evidence type="ECO:0000256" key="4">
    <source>
        <dbReference type="ARBA" id="ARBA00022618"/>
    </source>
</evidence>
<keyword evidence="3" id="KW-0997">Cell inner membrane</keyword>
<dbReference type="GO" id="GO:0051301">
    <property type="term" value="P:cell division"/>
    <property type="evidence" value="ECO:0007669"/>
    <property type="project" value="UniProtKB-KW"/>
</dbReference>
<evidence type="ECO:0000256" key="8">
    <source>
        <dbReference type="ARBA" id="ARBA00023136"/>
    </source>
</evidence>
<keyword evidence="9" id="KW-0131">Cell cycle</keyword>
<keyword evidence="5 14" id="KW-0812">Transmembrane</keyword>
<name>A0A4R6U051_9GAMM</name>
<keyword evidence="16" id="KW-1185">Reference proteome</keyword>
<evidence type="ECO:0000256" key="2">
    <source>
        <dbReference type="ARBA" id="ARBA00022475"/>
    </source>
</evidence>
<evidence type="ECO:0000256" key="1">
    <source>
        <dbReference type="ARBA" id="ARBA00004377"/>
    </source>
</evidence>
<evidence type="ECO:0000256" key="12">
    <source>
        <dbReference type="ARBA" id="ARBA00035727"/>
    </source>
</evidence>
<sequence>MDNSIPVWLLPLLSFIVGVAVTLLVTRMMRNGSPANTENRLDDLQQRFDSYQDEVVAHFSTTAELVNKLTENYHNVQEHLLQSAERLALDESTRQRLLNSLVDTKALERPQEPAAASAAKADTPVAKEESAEIPEPPRDYANKEEGEVGTLDESFGLKKD</sequence>
<dbReference type="GO" id="GO:0008360">
    <property type="term" value="P:regulation of cell shape"/>
    <property type="evidence" value="ECO:0007669"/>
    <property type="project" value="UniProtKB-KW"/>
</dbReference>
<feature type="compositionally biased region" description="Basic and acidic residues" evidence="13">
    <location>
        <begin position="125"/>
        <end position="146"/>
    </location>
</feature>
<keyword evidence="2" id="KW-1003">Cell membrane</keyword>
<keyword evidence="4" id="KW-0132">Cell division</keyword>
<protein>
    <recommendedName>
        <fullName evidence="11">Z-ring associated protein G</fullName>
    </recommendedName>
    <alternativeName>
        <fullName evidence="12">Cell division protein ZapG</fullName>
    </alternativeName>
</protein>
<accession>A0A4R6U051</accession>
<evidence type="ECO:0000313" key="15">
    <source>
        <dbReference type="EMBL" id="TDQ39026.1"/>
    </source>
</evidence>
<dbReference type="PANTHER" id="PTHR39579:SF1">
    <property type="entry name" value="INNER MEMBRANE PROTEIN YHCB"/>
    <property type="match status" value="1"/>
</dbReference>
<evidence type="ECO:0000313" key="16">
    <source>
        <dbReference type="Proteomes" id="UP000294575"/>
    </source>
</evidence>
<feature type="transmembrane region" description="Helical" evidence="14">
    <location>
        <begin position="6"/>
        <end position="25"/>
    </location>
</feature>
<evidence type="ECO:0000256" key="11">
    <source>
        <dbReference type="ARBA" id="ARBA00035703"/>
    </source>
</evidence>
<dbReference type="PANTHER" id="PTHR39579">
    <property type="entry name" value="INNER MEMBRANE PROTEIN YHCB"/>
    <property type="match status" value="1"/>
</dbReference>
<evidence type="ECO:0000256" key="14">
    <source>
        <dbReference type="SAM" id="Phobius"/>
    </source>
</evidence>
<dbReference type="Proteomes" id="UP000294575">
    <property type="component" value="Unassembled WGS sequence"/>
</dbReference>
<evidence type="ECO:0000256" key="13">
    <source>
        <dbReference type="SAM" id="MobiDB-lite"/>
    </source>
</evidence>
<evidence type="ECO:0000256" key="5">
    <source>
        <dbReference type="ARBA" id="ARBA00022692"/>
    </source>
</evidence>
<evidence type="ECO:0000256" key="3">
    <source>
        <dbReference type="ARBA" id="ARBA00022519"/>
    </source>
</evidence>
<evidence type="ECO:0000256" key="7">
    <source>
        <dbReference type="ARBA" id="ARBA00022989"/>
    </source>
</evidence>
<dbReference type="InterPro" id="IPR009386">
    <property type="entry name" value="ZapG-like"/>
</dbReference>
<comment type="caution">
    <text evidence="15">The sequence shown here is derived from an EMBL/GenBank/DDBJ whole genome shotgun (WGS) entry which is preliminary data.</text>
</comment>
<gene>
    <name evidence="15" type="ORF">DFQ45_103196</name>
</gene>
<feature type="region of interest" description="Disordered" evidence="13">
    <location>
        <begin position="105"/>
        <end position="160"/>
    </location>
</feature>
<organism evidence="15 16">
    <name type="scientific">Thiopseudomonas denitrificans</name>
    <dbReference type="NCBI Taxonomy" id="1501432"/>
    <lineage>
        <taxon>Bacteria</taxon>
        <taxon>Pseudomonadati</taxon>
        <taxon>Pseudomonadota</taxon>
        <taxon>Gammaproteobacteria</taxon>
        <taxon>Pseudomonadales</taxon>
        <taxon>Pseudomonadaceae</taxon>
        <taxon>Thiopseudomonas</taxon>
    </lineage>
</organism>
<reference evidence="15 16" key="1">
    <citation type="submission" date="2019-03" db="EMBL/GenBank/DDBJ databases">
        <title>Genomic Encyclopedia of Type Strains, Phase IV (KMG-IV): sequencing the most valuable type-strain genomes for metagenomic binning, comparative biology and taxonomic classification.</title>
        <authorList>
            <person name="Goeker M."/>
        </authorList>
    </citation>
    <scope>NUCLEOTIDE SEQUENCE [LARGE SCALE GENOMIC DNA]</scope>
    <source>
        <strain evidence="15 16">DSM 28679</strain>
    </source>
</reference>
<dbReference type="GO" id="GO:0005886">
    <property type="term" value="C:plasma membrane"/>
    <property type="evidence" value="ECO:0007669"/>
    <property type="project" value="UniProtKB-SubCell"/>
</dbReference>
<proteinExistence type="inferred from homology"/>
<keyword evidence="6" id="KW-0133">Cell shape</keyword>